<sequence>MANHREISPIANLIDDGRAEILPYKNKGRFYPADWVYVLLPNPDGTVARHGPYMIEMVTGGQYSVCDDDGNPIAIGGKKLFKESEVEAAS</sequence>
<organism evidence="1 2">
    <name type="scientific">Penicillium concentricum</name>
    <dbReference type="NCBI Taxonomy" id="293559"/>
    <lineage>
        <taxon>Eukaryota</taxon>
        <taxon>Fungi</taxon>
        <taxon>Dikarya</taxon>
        <taxon>Ascomycota</taxon>
        <taxon>Pezizomycotina</taxon>
        <taxon>Eurotiomycetes</taxon>
        <taxon>Eurotiomycetidae</taxon>
        <taxon>Eurotiales</taxon>
        <taxon>Aspergillaceae</taxon>
        <taxon>Penicillium</taxon>
    </lineage>
</organism>
<dbReference type="AlphaFoldDB" id="A0A9W9SDP2"/>
<name>A0A9W9SDP2_9EURO</name>
<proteinExistence type="predicted"/>
<keyword evidence="2" id="KW-1185">Reference proteome</keyword>
<gene>
    <name evidence="1" type="ORF">N7517_006239</name>
</gene>
<reference evidence="1" key="2">
    <citation type="journal article" date="2023" name="IMA Fungus">
        <title>Comparative genomic study of the Penicillium genus elucidates a diverse pangenome and 15 lateral gene transfer events.</title>
        <authorList>
            <person name="Petersen C."/>
            <person name="Sorensen T."/>
            <person name="Nielsen M.R."/>
            <person name="Sondergaard T.E."/>
            <person name="Sorensen J.L."/>
            <person name="Fitzpatrick D.A."/>
            <person name="Frisvad J.C."/>
            <person name="Nielsen K.L."/>
        </authorList>
    </citation>
    <scope>NUCLEOTIDE SEQUENCE</scope>
    <source>
        <strain evidence="1">IBT 3081</strain>
    </source>
</reference>
<dbReference type="RefSeq" id="XP_056580219.1">
    <property type="nucleotide sequence ID" value="XM_056723969.1"/>
</dbReference>
<comment type="caution">
    <text evidence="1">The sequence shown here is derived from an EMBL/GenBank/DDBJ whole genome shotgun (WGS) entry which is preliminary data.</text>
</comment>
<dbReference type="GeneID" id="81463152"/>
<reference evidence="1" key="1">
    <citation type="submission" date="2022-12" db="EMBL/GenBank/DDBJ databases">
        <authorList>
            <person name="Petersen C."/>
        </authorList>
    </citation>
    <scope>NUCLEOTIDE SEQUENCE</scope>
    <source>
        <strain evidence="1">IBT 3081</strain>
    </source>
</reference>
<dbReference type="OrthoDB" id="10424964at2759"/>
<evidence type="ECO:0000313" key="1">
    <source>
        <dbReference type="EMBL" id="KAJ5374233.1"/>
    </source>
</evidence>
<dbReference type="Proteomes" id="UP001147752">
    <property type="component" value="Unassembled WGS sequence"/>
</dbReference>
<accession>A0A9W9SDP2</accession>
<protein>
    <submittedName>
        <fullName evidence="1">Uncharacterized protein</fullName>
    </submittedName>
</protein>
<evidence type="ECO:0000313" key="2">
    <source>
        <dbReference type="Proteomes" id="UP001147752"/>
    </source>
</evidence>
<dbReference type="EMBL" id="JAPZBT010000002">
    <property type="protein sequence ID" value="KAJ5374233.1"/>
    <property type="molecule type" value="Genomic_DNA"/>
</dbReference>